<dbReference type="Proteomes" id="UP001271648">
    <property type="component" value="Unassembled WGS sequence"/>
</dbReference>
<dbReference type="EMBL" id="JAUBDJ010000003">
    <property type="protein sequence ID" value="MDW0116657.1"/>
    <property type="molecule type" value="Genomic_DNA"/>
</dbReference>
<gene>
    <name evidence="1" type="ORF">QTL97_06895</name>
</gene>
<keyword evidence="2" id="KW-1185">Reference proteome</keyword>
<name>A0AAW9A612_9BACL</name>
<protein>
    <submittedName>
        <fullName evidence="1">Uncharacterized protein</fullName>
    </submittedName>
</protein>
<evidence type="ECO:0000313" key="2">
    <source>
        <dbReference type="Proteomes" id="UP001271648"/>
    </source>
</evidence>
<dbReference type="RefSeq" id="WP_317940507.1">
    <property type="nucleotide sequence ID" value="NZ_JAUBDJ010000003.1"/>
</dbReference>
<comment type="caution">
    <text evidence="1">The sequence shown here is derived from an EMBL/GenBank/DDBJ whole genome shotgun (WGS) entry which is preliminary data.</text>
</comment>
<organism evidence="1 2">
    <name type="scientific">Sporosarcina thermotolerans</name>
    <dbReference type="NCBI Taxonomy" id="633404"/>
    <lineage>
        <taxon>Bacteria</taxon>
        <taxon>Bacillati</taxon>
        <taxon>Bacillota</taxon>
        <taxon>Bacilli</taxon>
        <taxon>Bacillales</taxon>
        <taxon>Caryophanaceae</taxon>
        <taxon>Sporosarcina</taxon>
    </lineage>
</organism>
<reference evidence="1 2" key="1">
    <citation type="submission" date="2023-06" db="EMBL/GenBank/DDBJ databases">
        <title>Sporosarcina sp. nov., isolated from Korean traditional fermented seafood 'Jeotgal'.</title>
        <authorList>
            <person name="Yang A.I."/>
            <person name="Shin N.-R."/>
        </authorList>
    </citation>
    <scope>NUCLEOTIDE SEQUENCE [LARGE SCALE GENOMIC DNA]</scope>
    <source>
        <strain evidence="1 2">KCTC43456</strain>
    </source>
</reference>
<sequence>MESAGILAGPILRREDTESVTIRVAADRPVEVDSTIYYLDNFFPLRTTTTSKTIKAGHRLFIHLLQVHGQFPTDTLLGYDLLFRNGKRIYNLATLGLNPKNEYSIPYDGLPYSTFFIPASATPTFLYASCRNFIERG</sequence>
<dbReference type="AlphaFoldDB" id="A0AAW9A612"/>
<accession>A0AAW9A612</accession>
<proteinExistence type="predicted"/>
<evidence type="ECO:0000313" key="1">
    <source>
        <dbReference type="EMBL" id="MDW0116657.1"/>
    </source>
</evidence>